<dbReference type="PANTHER" id="PTHR32309">
    <property type="entry name" value="TYROSINE-PROTEIN KINASE"/>
    <property type="match status" value="1"/>
</dbReference>
<comment type="similarity">
    <text evidence="4">Belongs to the etk/wzc family.</text>
</comment>
<evidence type="ECO:0000256" key="16">
    <source>
        <dbReference type="ARBA" id="ARBA00051245"/>
    </source>
</evidence>
<keyword evidence="10" id="KW-0547">Nucleotide-binding</keyword>
<keyword evidence="15 20" id="KW-0829">Tyrosine-protein kinase</keyword>
<evidence type="ECO:0000313" key="21">
    <source>
        <dbReference type="Proteomes" id="UP000233730"/>
    </source>
</evidence>
<comment type="catalytic activity">
    <reaction evidence="16">
        <text>L-tyrosyl-[protein] + ATP = O-phospho-L-tyrosyl-[protein] + ADP + H(+)</text>
        <dbReference type="Rhea" id="RHEA:10596"/>
        <dbReference type="Rhea" id="RHEA-COMP:10136"/>
        <dbReference type="Rhea" id="RHEA-COMP:20101"/>
        <dbReference type="ChEBI" id="CHEBI:15378"/>
        <dbReference type="ChEBI" id="CHEBI:30616"/>
        <dbReference type="ChEBI" id="CHEBI:46858"/>
        <dbReference type="ChEBI" id="CHEBI:61978"/>
        <dbReference type="ChEBI" id="CHEBI:456216"/>
        <dbReference type="EC" id="2.7.10.2"/>
    </reaction>
</comment>
<comment type="similarity">
    <text evidence="3">Belongs to the CpsD/CapB family.</text>
</comment>
<evidence type="ECO:0000256" key="12">
    <source>
        <dbReference type="ARBA" id="ARBA00022840"/>
    </source>
</evidence>
<dbReference type="AlphaFoldDB" id="A0A2N3QE62"/>
<keyword evidence="8" id="KW-0808">Transferase</keyword>
<evidence type="ECO:0000256" key="9">
    <source>
        <dbReference type="ARBA" id="ARBA00022692"/>
    </source>
</evidence>
<evidence type="ECO:0000256" key="14">
    <source>
        <dbReference type="ARBA" id="ARBA00023136"/>
    </source>
</evidence>
<gene>
    <name evidence="20" type="ORF">CQR46_1687</name>
</gene>
<name>A0A2N3QE62_9BIFI</name>
<evidence type="ECO:0000313" key="20">
    <source>
        <dbReference type="EMBL" id="PKU88394.1"/>
    </source>
</evidence>
<dbReference type="EC" id="2.7.10.2" evidence="5"/>
<comment type="subcellular location">
    <subcellularLocation>
        <location evidence="1">Cell inner membrane</location>
        <topology evidence="1">Multi-pass membrane protein</topology>
    </subcellularLocation>
</comment>
<keyword evidence="7" id="KW-0997">Cell inner membrane</keyword>
<evidence type="ECO:0000256" key="7">
    <source>
        <dbReference type="ARBA" id="ARBA00022519"/>
    </source>
</evidence>
<comment type="similarity">
    <text evidence="2">Belongs to the CpsC/CapA family.</text>
</comment>
<dbReference type="Proteomes" id="UP000233730">
    <property type="component" value="Unassembled WGS sequence"/>
</dbReference>
<dbReference type="InterPro" id="IPR025669">
    <property type="entry name" value="AAA_dom"/>
</dbReference>
<evidence type="ECO:0000256" key="4">
    <source>
        <dbReference type="ARBA" id="ARBA00008883"/>
    </source>
</evidence>
<feature type="transmembrane region" description="Helical" evidence="17">
    <location>
        <begin position="27"/>
        <end position="47"/>
    </location>
</feature>
<keyword evidence="14 17" id="KW-0472">Membrane</keyword>
<evidence type="ECO:0000256" key="6">
    <source>
        <dbReference type="ARBA" id="ARBA00022475"/>
    </source>
</evidence>
<protein>
    <recommendedName>
        <fullName evidence="5">non-specific protein-tyrosine kinase</fullName>
        <ecNumber evidence="5">2.7.10.2</ecNumber>
    </recommendedName>
</protein>
<feature type="domain" description="AAA" evidence="19">
    <location>
        <begin position="279"/>
        <end position="399"/>
    </location>
</feature>
<dbReference type="GO" id="GO:0005886">
    <property type="term" value="C:plasma membrane"/>
    <property type="evidence" value="ECO:0007669"/>
    <property type="project" value="UniProtKB-SubCell"/>
</dbReference>
<dbReference type="InterPro" id="IPR027417">
    <property type="entry name" value="P-loop_NTPase"/>
</dbReference>
<evidence type="ECO:0000256" key="15">
    <source>
        <dbReference type="ARBA" id="ARBA00023137"/>
    </source>
</evidence>
<keyword evidence="13 17" id="KW-1133">Transmembrane helix</keyword>
<keyword evidence="9 17" id="KW-0812">Transmembrane</keyword>
<dbReference type="InterPro" id="IPR050445">
    <property type="entry name" value="Bact_polysacc_biosynth/exp"/>
</dbReference>
<evidence type="ECO:0000256" key="8">
    <source>
        <dbReference type="ARBA" id="ARBA00022679"/>
    </source>
</evidence>
<keyword evidence="12" id="KW-0067">ATP-binding</keyword>
<feature type="domain" description="Polysaccharide chain length determinant N-terminal" evidence="18">
    <location>
        <begin position="14"/>
        <end position="98"/>
    </location>
</feature>
<organism evidence="20 21">
    <name type="scientific">Bifidobacterium pseudolongum subsp. globosum</name>
    <dbReference type="NCBI Taxonomy" id="1690"/>
    <lineage>
        <taxon>Bacteria</taxon>
        <taxon>Bacillati</taxon>
        <taxon>Actinomycetota</taxon>
        <taxon>Actinomycetes</taxon>
        <taxon>Bifidobacteriales</taxon>
        <taxon>Bifidobacteriaceae</taxon>
        <taxon>Bifidobacterium</taxon>
    </lineage>
</organism>
<evidence type="ECO:0000256" key="10">
    <source>
        <dbReference type="ARBA" id="ARBA00022741"/>
    </source>
</evidence>
<dbReference type="SUPFAM" id="SSF52540">
    <property type="entry name" value="P-loop containing nucleoside triphosphate hydrolases"/>
    <property type="match status" value="1"/>
</dbReference>
<evidence type="ECO:0000256" key="1">
    <source>
        <dbReference type="ARBA" id="ARBA00004429"/>
    </source>
</evidence>
<dbReference type="RefSeq" id="WP_101430398.1">
    <property type="nucleotide sequence ID" value="NZ_PCGZ01000014.1"/>
</dbReference>
<dbReference type="GO" id="GO:0004713">
    <property type="term" value="F:protein tyrosine kinase activity"/>
    <property type="evidence" value="ECO:0007669"/>
    <property type="project" value="UniProtKB-KW"/>
</dbReference>
<evidence type="ECO:0000256" key="11">
    <source>
        <dbReference type="ARBA" id="ARBA00022777"/>
    </source>
</evidence>
<dbReference type="CDD" id="cd05387">
    <property type="entry name" value="BY-kinase"/>
    <property type="match status" value="1"/>
</dbReference>
<dbReference type="Pfam" id="PF13614">
    <property type="entry name" value="AAA_31"/>
    <property type="match status" value="1"/>
</dbReference>
<dbReference type="EMBL" id="PCGZ01000014">
    <property type="protein sequence ID" value="PKU88394.1"/>
    <property type="molecule type" value="Genomic_DNA"/>
</dbReference>
<dbReference type="InterPro" id="IPR003856">
    <property type="entry name" value="LPS_length_determ_N"/>
</dbReference>
<evidence type="ECO:0000256" key="3">
    <source>
        <dbReference type="ARBA" id="ARBA00007316"/>
    </source>
</evidence>
<dbReference type="Gene3D" id="3.40.50.300">
    <property type="entry name" value="P-loop containing nucleotide triphosphate hydrolases"/>
    <property type="match status" value="1"/>
</dbReference>
<evidence type="ECO:0000259" key="19">
    <source>
        <dbReference type="Pfam" id="PF13614"/>
    </source>
</evidence>
<dbReference type="InterPro" id="IPR005702">
    <property type="entry name" value="Wzc-like_C"/>
</dbReference>
<accession>A0A2N3QE62</accession>
<evidence type="ECO:0000256" key="5">
    <source>
        <dbReference type="ARBA" id="ARBA00011903"/>
    </source>
</evidence>
<proteinExistence type="inferred from homology"/>
<keyword evidence="6" id="KW-1003">Cell membrane</keyword>
<evidence type="ECO:0000256" key="2">
    <source>
        <dbReference type="ARBA" id="ARBA00006683"/>
    </source>
</evidence>
<dbReference type="GO" id="GO:0005524">
    <property type="term" value="F:ATP binding"/>
    <property type="evidence" value="ECO:0007669"/>
    <property type="project" value="UniProtKB-KW"/>
</dbReference>
<dbReference type="PANTHER" id="PTHR32309:SF13">
    <property type="entry name" value="FERRIC ENTEROBACTIN TRANSPORT PROTEIN FEPE"/>
    <property type="match status" value="1"/>
</dbReference>
<sequence>MERIEEEEQKRRRIGFLDLLHILRKNIFLILISFIVVVAASIAHTALTTPQYTATVKLFATYSDDSGDANYTNINNVGSYINNQVQSYPTLATTPAVLNPAITALGWNMTASEMASHLTVTNPATTAFVNISYMDNSAKDAAAAANAVGASLGEVVEHSLYPGSNRSPIKLTIVQPAVVPGAPSSPNWKINIAFGVVAGLILGVLVSLLNVVLSKTIQDDEEVRDYVDAPTIGRIPEDEMLNNESPAVISEPGTPLAEDFRRIRTNLSFIAPVGDTNCRMIAITSTGASEGKTTITCNVAAALAENGAKVLLIDADLRHPSVAKKLGIDGSAGLAHVLSGQASVRDVVQRFWKSNLHIMPAGPKPPNASTLLNSPIMAELLSNALQQYDYVLVDTAPMVVANDAVTFVRQGGSLVMVCRRNQTQKRDLREISDELNTLDMQVSGIVVNCAKENKKALENSNYYYYSNQDIQRKKKSKRNLLRK</sequence>
<dbReference type="Pfam" id="PF02706">
    <property type="entry name" value="Wzz"/>
    <property type="match status" value="1"/>
</dbReference>
<evidence type="ECO:0000256" key="13">
    <source>
        <dbReference type="ARBA" id="ARBA00022989"/>
    </source>
</evidence>
<evidence type="ECO:0000259" key="18">
    <source>
        <dbReference type="Pfam" id="PF02706"/>
    </source>
</evidence>
<feature type="transmembrane region" description="Helical" evidence="17">
    <location>
        <begin position="192"/>
        <end position="213"/>
    </location>
</feature>
<comment type="caution">
    <text evidence="20">The sequence shown here is derived from an EMBL/GenBank/DDBJ whole genome shotgun (WGS) entry which is preliminary data.</text>
</comment>
<reference evidence="20 21" key="1">
    <citation type="submission" date="2017-10" db="EMBL/GenBank/DDBJ databases">
        <title>Bifidobacterium genomics.</title>
        <authorList>
            <person name="Lugli G.A."/>
            <person name="Milani C."/>
            <person name="Mancabelli L."/>
        </authorList>
    </citation>
    <scope>NUCLEOTIDE SEQUENCE [LARGE SCALE GENOMIC DNA]</scope>
    <source>
        <strain evidence="20 21">1524B</strain>
    </source>
</reference>
<keyword evidence="11 20" id="KW-0418">Kinase</keyword>
<evidence type="ECO:0000256" key="17">
    <source>
        <dbReference type="SAM" id="Phobius"/>
    </source>
</evidence>
<dbReference type="NCBIfam" id="TIGR01007">
    <property type="entry name" value="eps_fam"/>
    <property type="match status" value="1"/>
</dbReference>